<dbReference type="PROSITE" id="PS00981">
    <property type="entry name" value="G_PROTEIN_RECEP_F3_3"/>
    <property type="match status" value="1"/>
</dbReference>
<dbReference type="InterPro" id="IPR050726">
    <property type="entry name" value="mGluR"/>
</dbReference>
<evidence type="ECO:0000256" key="4">
    <source>
        <dbReference type="ARBA" id="ARBA00022692"/>
    </source>
</evidence>
<reference evidence="18" key="1">
    <citation type="submission" date="2025-08" db="UniProtKB">
        <authorList>
            <consortium name="RefSeq"/>
        </authorList>
    </citation>
    <scope>IDENTIFICATION</scope>
    <source>
        <tissue evidence="18">Total insect</tissue>
    </source>
</reference>
<dbReference type="OrthoDB" id="425344at2759"/>
<gene>
    <name evidence="18" type="primary">LOC117644767</name>
</gene>
<feature type="transmembrane region" description="Helical" evidence="14">
    <location>
        <begin position="741"/>
        <end position="760"/>
    </location>
</feature>
<protein>
    <submittedName>
        <fullName evidence="18">Metabotropic glutamate receptor 2-like</fullName>
    </submittedName>
</protein>
<comment type="similarity">
    <text evidence="2">Belongs to the G-protein coupled receptor 3 family.</text>
</comment>
<dbReference type="InterPro" id="IPR000337">
    <property type="entry name" value="GPCR_3"/>
</dbReference>
<sequence>MATVWTLLLAVLMAGPAAGTSKKLIRIDGDIIFGGIFPMHESEHNGSSSGCGAVKEEKGVQRLEAMLYALDAINNDPTVLPNVTLGAVILDSCSSAPYALEQSMEFVRNFMNPDLSEYKCARGESPQFNPHKPVSGVIGASFSVVSIMVANILRLFKIPQISYASTSTELSDKSRFGFFSRVVPPDNFQAQAMVDVVSALGWKYVSTVAVEGDYGERGIQSFVQLASQNGICVGVSELIHRKAHPDEYDRVVLRLSQRPKARAVVMFVDEDNIRKLLAATIRANLTNHFLYVASDSWGAKNYPVKGQEGAAEGAITILPRKNNILEFDTYYKSLRPNLTECKSLRRNEAQADGGQINCRNIWFREFWEQHHSCSLTPKPGRKPCSGKETLRAYEQEGLVPFVVDAVYAMARAVHELVIDKCGAPFRLCDRVKPAPPGSELLEYIRNLTFRGRQGTEIRFNKDGDAYGSYHIYQYQRNGSKFDYNRVGSWEKSLDFDKGKTMWSRYYPGTMNRPPVSVCSDECPKGHIRNYQDNCCWSCVPCPPNAYANNDTCHPCAVGWAPTLDRADCYKIKPTVLGWDSPWAFVPLAYTCVMVLWTVMTVTVFVRYNSTPVIMASGRELCYVLLLGCTLCFCTPVVLLARPGTETCFVSRIMPGLALSICYSAILTKTNRISRIFNQGARSIRRPACTSPRSQVAICSALVMIQVVVSAVWVYYEPPSTHELHTALHTVMLTCAESTESLMTSLLFNFMLIAMCTLYAFKTRKIPENFNEAKYISFTMYSTCIVWLAFIPIYFGTTDHKVRTCAMSMCVEISATVVLGCLFVPKVYLVIFQPYKNVRQNHIQSGRGMKFAGGASRSERAQTTGLQSSQLQQSQISSATPSGPATASATPSTPADGPASARQQLQVPQLQQQPQTPPPKSPPRDALVLKAADLVQAAPQPAALPKKTPPPVLPRQKTIDKERAPLPPQDLELPEIPQFNHHSPVAATESLASLEGSDRELPCCRATMDLFPGGMEPDEESSNL</sequence>
<dbReference type="RefSeq" id="XP_034240274.1">
    <property type="nucleotide sequence ID" value="XM_034384383.1"/>
</dbReference>
<feature type="signal peptide" evidence="15">
    <location>
        <begin position="1"/>
        <end position="19"/>
    </location>
</feature>
<dbReference type="GeneID" id="117644767"/>
<feature type="region of interest" description="Disordered" evidence="13">
    <location>
        <begin position="938"/>
        <end position="975"/>
    </location>
</feature>
<dbReference type="Pfam" id="PF00003">
    <property type="entry name" value="7tm_3"/>
    <property type="match status" value="1"/>
</dbReference>
<dbReference type="Gene3D" id="3.40.50.2300">
    <property type="match status" value="2"/>
</dbReference>
<dbReference type="InterPro" id="IPR038550">
    <property type="entry name" value="GPCR_3_9-Cys_sf"/>
</dbReference>
<dbReference type="FunFam" id="3.40.50.2300:FF:000009">
    <property type="entry name" value="Glutamate receptor, metabotropic 4"/>
    <property type="match status" value="1"/>
</dbReference>
<dbReference type="Proteomes" id="UP000515158">
    <property type="component" value="Unplaced"/>
</dbReference>
<feature type="transmembrane region" description="Helical" evidence="14">
    <location>
        <begin position="620"/>
        <end position="640"/>
    </location>
</feature>
<keyword evidence="9" id="KW-1015">Disulfide bond</keyword>
<keyword evidence="10" id="KW-0675">Receptor</keyword>
<dbReference type="InterPro" id="IPR028082">
    <property type="entry name" value="Peripla_BP_I"/>
</dbReference>
<evidence type="ECO:0000256" key="15">
    <source>
        <dbReference type="SAM" id="SignalP"/>
    </source>
</evidence>
<dbReference type="InterPro" id="IPR017979">
    <property type="entry name" value="GPCR_3_CS"/>
</dbReference>
<dbReference type="KEGG" id="tpal:117644767"/>
<evidence type="ECO:0000313" key="17">
    <source>
        <dbReference type="Proteomes" id="UP000515158"/>
    </source>
</evidence>
<feature type="region of interest" description="Disordered" evidence="13">
    <location>
        <begin position="848"/>
        <end position="924"/>
    </location>
</feature>
<dbReference type="PRINTS" id="PR00248">
    <property type="entry name" value="GPCRMGR"/>
</dbReference>
<dbReference type="Gene3D" id="2.10.50.30">
    <property type="entry name" value="GPCR, family 3, nine cysteines domain"/>
    <property type="match status" value="1"/>
</dbReference>
<dbReference type="AlphaFoldDB" id="A0A6P8ZMA7"/>
<dbReference type="PANTHER" id="PTHR24060">
    <property type="entry name" value="METABOTROPIC GLUTAMATE RECEPTOR"/>
    <property type="match status" value="1"/>
</dbReference>
<evidence type="ECO:0000259" key="16">
    <source>
        <dbReference type="PROSITE" id="PS50259"/>
    </source>
</evidence>
<dbReference type="InterPro" id="IPR011500">
    <property type="entry name" value="GPCR_3_9-Cys_dom"/>
</dbReference>
<dbReference type="PRINTS" id="PR00593">
    <property type="entry name" value="MTABOTROPICR"/>
</dbReference>
<evidence type="ECO:0000256" key="11">
    <source>
        <dbReference type="ARBA" id="ARBA00023180"/>
    </source>
</evidence>
<feature type="compositionally biased region" description="Low complexity" evidence="13">
    <location>
        <begin position="865"/>
        <end position="913"/>
    </location>
</feature>
<dbReference type="GO" id="GO:0005886">
    <property type="term" value="C:plasma membrane"/>
    <property type="evidence" value="ECO:0007669"/>
    <property type="project" value="UniProtKB-SubCell"/>
</dbReference>
<evidence type="ECO:0000256" key="2">
    <source>
        <dbReference type="ARBA" id="ARBA00007242"/>
    </source>
</evidence>
<organism evidence="18">
    <name type="scientific">Thrips palmi</name>
    <name type="common">Melon thrips</name>
    <dbReference type="NCBI Taxonomy" id="161013"/>
    <lineage>
        <taxon>Eukaryota</taxon>
        <taxon>Metazoa</taxon>
        <taxon>Ecdysozoa</taxon>
        <taxon>Arthropoda</taxon>
        <taxon>Hexapoda</taxon>
        <taxon>Insecta</taxon>
        <taxon>Pterygota</taxon>
        <taxon>Neoptera</taxon>
        <taxon>Paraneoptera</taxon>
        <taxon>Thysanoptera</taxon>
        <taxon>Terebrantia</taxon>
        <taxon>Thripoidea</taxon>
        <taxon>Thripidae</taxon>
        <taxon>Thrips</taxon>
    </lineage>
</organism>
<feature type="domain" description="G-protein coupled receptors family 3 profile" evidence="16">
    <location>
        <begin position="582"/>
        <end position="845"/>
    </location>
</feature>
<keyword evidence="4 14" id="KW-0812">Transmembrane</keyword>
<evidence type="ECO:0000256" key="10">
    <source>
        <dbReference type="ARBA" id="ARBA00023170"/>
    </source>
</evidence>
<dbReference type="InParanoid" id="A0A6P8ZMA7"/>
<evidence type="ECO:0000256" key="1">
    <source>
        <dbReference type="ARBA" id="ARBA00004651"/>
    </source>
</evidence>
<keyword evidence="3" id="KW-1003">Cell membrane</keyword>
<evidence type="ECO:0000256" key="12">
    <source>
        <dbReference type="ARBA" id="ARBA00023224"/>
    </source>
</evidence>
<dbReference type="PROSITE" id="PS00979">
    <property type="entry name" value="G_PROTEIN_RECEP_F3_1"/>
    <property type="match status" value="1"/>
</dbReference>
<keyword evidence="5 15" id="KW-0732">Signal</keyword>
<keyword evidence="8 14" id="KW-0472">Membrane</keyword>
<keyword evidence="11" id="KW-0325">Glycoprotein</keyword>
<keyword evidence="6 14" id="KW-1133">Transmembrane helix</keyword>
<evidence type="ECO:0000256" key="5">
    <source>
        <dbReference type="ARBA" id="ARBA00022729"/>
    </source>
</evidence>
<evidence type="ECO:0000256" key="8">
    <source>
        <dbReference type="ARBA" id="ARBA00023136"/>
    </source>
</evidence>
<feature type="transmembrane region" description="Helical" evidence="14">
    <location>
        <begin position="694"/>
        <end position="715"/>
    </location>
</feature>
<feature type="transmembrane region" description="Helical" evidence="14">
    <location>
        <begin position="772"/>
        <end position="793"/>
    </location>
</feature>
<feature type="transmembrane region" description="Helical" evidence="14">
    <location>
        <begin position="652"/>
        <end position="673"/>
    </location>
</feature>
<keyword evidence="7" id="KW-0297">G-protein coupled receptor</keyword>
<dbReference type="GO" id="GO:0004930">
    <property type="term" value="F:G protein-coupled receptor activity"/>
    <property type="evidence" value="ECO:0007669"/>
    <property type="project" value="UniProtKB-KW"/>
</dbReference>
<evidence type="ECO:0000256" key="14">
    <source>
        <dbReference type="SAM" id="Phobius"/>
    </source>
</evidence>
<dbReference type="Pfam" id="PF07562">
    <property type="entry name" value="NCD3G"/>
    <property type="match status" value="1"/>
</dbReference>
<feature type="transmembrane region" description="Helical" evidence="14">
    <location>
        <begin position="582"/>
        <end position="608"/>
    </location>
</feature>
<dbReference type="PROSITE" id="PS50259">
    <property type="entry name" value="G_PROTEIN_RECEP_F3_4"/>
    <property type="match status" value="1"/>
</dbReference>
<keyword evidence="12" id="KW-0807">Transducer</keyword>
<dbReference type="InterPro" id="IPR017978">
    <property type="entry name" value="GPCR_3_C"/>
</dbReference>
<dbReference type="FunFam" id="2.10.50.30:FF:000004">
    <property type="entry name" value="Taste receptor type 1 member 3-like protein"/>
    <property type="match status" value="1"/>
</dbReference>
<name>A0A6P8ZMA7_THRPL</name>
<keyword evidence="17" id="KW-1185">Reference proteome</keyword>
<dbReference type="SUPFAM" id="SSF53822">
    <property type="entry name" value="Periplasmic binding protein-like I"/>
    <property type="match status" value="1"/>
</dbReference>
<feature type="chain" id="PRO_5027967761" evidence="15">
    <location>
        <begin position="20"/>
        <end position="1023"/>
    </location>
</feature>
<dbReference type="Pfam" id="PF01094">
    <property type="entry name" value="ANF_receptor"/>
    <property type="match status" value="1"/>
</dbReference>
<evidence type="ECO:0000313" key="18">
    <source>
        <dbReference type="RefSeq" id="XP_034240274.1"/>
    </source>
</evidence>
<evidence type="ECO:0000256" key="13">
    <source>
        <dbReference type="SAM" id="MobiDB-lite"/>
    </source>
</evidence>
<evidence type="ECO:0000256" key="3">
    <source>
        <dbReference type="ARBA" id="ARBA00022475"/>
    </source>
</evidence>
<dbReference type="InterPro" id="IPR000162">
    <property type="entry name" value="GPCR_3_mtglu_rcpt"/>
</dbReference>
<dbReference type="InterPro" id="IPR001828">
    <property type="entry name" value="ANF_lig-bd_rcpt"/>
</dbReference>
<accession>A0A6P8ZMA7</accession>
<proteinExistence type="inferred from homology"/>
<evidence type="ECO:0000256" key="9">
    <source>
        <dbReference type="ARBA" id="ARBA00023157"/>
    </source>
</evidence>
<evidence type="ECO:0000256" key="7">
    <source>
        <dbReference type="ARBA" id="ARBA00023040"/>
    </source>
</evidence>
<evidence type="ECO:0000256" key="6">
    <source>
        <dbReference type="ARBA" id="ARBA00022989"/>
    </source>
</evidence>
<feature type="transmembrane region" description="Helical" evidence="14">
    <location>
        <begin position="805"/>
        <end position="830"/>
    </location>
</feature>
<comment type="subcellular location">
    <subcellularLocation>
        <location evidence="1">Cell membrane</location>
        <topology evidence="1">Multi-pass membrane protein</topology>
    </subcellularLocation>
</comment>